<sequence length="17" mass="1869">MEIFLSPPIRAAPPRSS</sequence>
<protein>
    <submittedName>
        <fullName evidence="1">Uncharacterized protein</fullName>
    </submittedName>
</protein>
<accession>A0A2P2NBF5</accession>
<name>A0A2P2NBF5_RHIMU</name>
<dbReference type="EMBL" id="GGEC01059307">
    <property type="protein sequence ID" value="MBX39791.1"/>
    <property type="molecule type" value="Transcribed_RNA"/>
</dbReference>
<dbReference type="AlphaFoldDB" id="A0A2P2NBF5"/>
<evidence type="ECO:0000313" key="1">
    <source>
        <dbReference type="EMBL" id="MBX39791.1"/>
    </source>
</evidence>
<proteinExistence type="predicted"/>
<reference evidence="1" key="1">
    <citation type="submission" date="2018-02" db="EMBL/GenBank/DDBJ databases">
        <title>Rhizophora mucronata_Transcriptome.</title>
        <authorList>
            <person name="Meera S.P."/>
            <person name="Sreeshan A."/>
            <person name="Augustine A."/>
        </authorList>
    </citation>
    <scope>NUCLEOTIDE SEQUENCE</scope>
    <source>
        <tissue evidence="1">Leaf</tissue>
    </source>
</reference>
<organism evidence="1">
    <name type="scientific">Rhizophora mucronata</name>
    <name type="common">Asiatic mangrove</name>
    <dbReference type="NCBI Taxonomy" id="61149"/>
    <lineage>
        <taxon>Eukaryota</taxon>
        <taxon>Viridiplantae</taxon>
        <taxon>Streptophyta</taxon>
        <taxon>Embryophyta</taxon>
        <taxon>Tracheophyta</taxon>
        <taxon>Spermatophyta</taxon>
        <taxon>Magnoliopsida</taxon>
        <taxon>eudicotyledons</taxon>
        <taxon>Gunneridae</taxon>
        <taxon>Pentapetalae</taxon>
        <taxon>rosids</taxon>
        <taxon>fabids</taxon>
        <taxon>Malpighiales</taxon>
        <taxon>Rhizophoraceae</taxon>
        <taxon>Rhizophora</taxon>
    </lineage>
</organism>